<feature type="domain" description="PucR-like N-terminal" evidence="2">
    <location>
        <begin position="16"/>
        <end position="173"/>
    </location>
</feature>
<organism evidence="3 4">
    <name type="scientific">Nocardioides marmoriginsengisoli</name>
    <dbReference type="NCBI Taxonomy" id="661483"/>
    <lineage>
        <taxon>Bacteria</taxon>
        <taxon>Bacillati</taxon>
        <taxon>Actinomycetota</taxon>
        <taxon>Actinomycetes</taxon>
        <taxon>Propionibacteriales</taxon>
        <taxon>Nocardioidaceae</taxon>
        <taxon>Nocardioides</taxon>
    </lineage>
</organism>
<protein>
    <submittedName>
        <fullName evidence="3">PucR family transcriptional regulator</fullName>
    </submittedName>
</protein>
<dbReference type="Pfam" id="PF25906">
    <property type="entry name" value="PucR-like_N"/>
    <property type="match status" value="1"/>
</dbReference>
<evidence type="ECO:0000259" key="1">
    <source>
        <dbReference type="Pfam" id="PF13556"/>
    </source>
</evidence>
<accession>A0A3N0CP68</accession>
<reference evidence="3 4" key="1">
    <citation type="submission" date="2018-11" db="EMBL/GenBank/DDBJ databases">
        <authorList>
            <person name="Li F."/>
        </authorList>
    </citation>
    <scope>NUCLEOTIDE SEQUENCE [LARGE SCALE GENOMIC DNA]</scope>
    <source>
        <strain evidence="3 4">Gsoil 097</strain>
    </source>
</reference>
<dbReference type="InterPro" id="IPR025736">
    <property type="entry name" value="PucR_C-HTH_dom"/>
</dbReference>
<dbReference type="PANTHER" id="PTHR33744:SF1">
    <property type="entry name" value="DNA-BINDING TRANSCRIPTIONAL ACTIVATOR ADER"/>
    <property type="match status" value="1"/>
</dbReference>
<dbReference type="PANTHER" id="PTHR33744">
    <property type="entry name" value="CARBOHYDRATE DIACID REGULATOR"/>
    <property type="match status" value="1"/>
</dbReference>
<evidence type="ECO:0000313" key="4">
    <source>
        <dbReference type="Proteomes" id="UP000267128"/>
    </source>
</evidence>
<gene>
    <name evidence="3" type="ORF">EFK50_02320</name>
</gene>
<dbReference type="Pfam" id="PF13556">
    <property type="entry name" value="HTH_30"/>
    <property type="match status" value="1"/>
</dbReference>
<dbReference type="InterPro" id="IPR051448">
    <property type="entry name" value="CdaR-like_regulators"/>
</dbReference>
<proteinExistence type="predicted"/>
<evidence type="ECO:0000259" key="2">
    <source>
        <dbReference type="Pfam" id="PF25906"/>
    </source>
</evidence>
<sequence>MTLATTTDSEARYADLLDRLREVSGFAENLARRVQAEVGPFTGPVDGRRNRLIRMATEGAVRLFFDVAAGREHTSRRVDDLFAKMGHGEATDEHDLSPMLAALDLAAQMSWDLVRSLAVEHAASAAALDRLGEAIDTVFARLTEQVKRGHQTALHQLARKPHRRRHDLAEALLTGTDPYLASIAAEWTVPTTVVVLALEVTPAGTDEVPPWRDSPELLVCSTGLSDPGPMLVTTPEHLAAALDLLDQDRSVTRIATSWPVNLASTPAASLWTRRAIDLARRGVIPTARVIECLRHRTQLWLHAEPYMRQQLCQELLAPLLAETPNSREILSETLLTWLETRDSAPAIAARLDVHPQTVRYRWKRINEIFGEALHDPELVVQLTMLLKASVPLWKAGDQSDFERFHTEGEE</sequence>
<feature type="domain" description="PucR C-terminal helix-turn-helix" evidence="1">
    <location>
        <begin position="330"/>
        <end position="388"/>
    </location>
</feature>
<dbReference type="EMBL" id="RJSE01000003">
    <property type="protein sequence ID" value="RNL64846.1"/>
    <property type="molecule type" value="Genomic_DNA"/>
</dbReference>
<dbReference type="Gene3D" id="1.10.10.2840">
    <property type="entry name" value="PucR C-terminal helix-turn-helix domain"/>
    <property type="match status" value="1"/>
</dbReference>
<keyword evidence="4" id="KW-1185">Reference proteome</keyword>
<dbReference type="AlphaFoldDB" id="A0A3N0CP68"/>
<dbReference type="Proteomes" id="UP000267128">
    <property type="component" value="Unassembled WGS sequence"/>
</dbReference>
<name>A0A3N0CP68_9ACTN</name>
<dbReference type="InterPro" id="IPR058663">
    <property type="entry name" value="PucR-like_N"/>
</dbReference>
<dbReference type="InterPro" id="IPR042070">
    <property type="entry name" value="PucR_C-HTH_sf"/>
</dbReference>
<evidence type="ECO:0000313" key="3">
    <source>
        <dbReference type="EMBL" id="RNL64846.1"/>
    </source>
</evidence>
<comment type="caution">
    <text evidence="3">The sequence shown here is derived from an EMBL/GenBank/DDBJ whole genome shotgun (WGS) entry which is preliminary data.</text>
</comment>